<dbReference type="InterPro" id="IPR052632">
    <property type="entry name" value="MICOS_subunit_Mic19"/>
</dbReference>
<dbReference type="PANTHER" id="PTHR21588:SF18">
    <property type="entry name" value="MICOS COMPLEX SUBUNIT MIC19"/>
    <property type="match status" value="1"/>
</dbReference>
<reference evidence="1" key="2">
    <citation type="submission" date="2017-05" db="UniProtKB">
        <authorList>
            <consortium name="EnsemblMetazoa"/>
        </authorList>
    </citation>
    <scope>IDENTIFICATION</scope>
</reference>
<evidence type="ECO:0000313" key="2">
    <source>
        <dbReference type="Proteomes" id="UP000007879"/>
    </source>
</evidence>
<accession>A0A1X7VLV3</accession>
<sequence>MGGTQSGPRVLTIETGQGATDVTISEDFVNYVTDQETSNGSNDLGKDETMIDPAPRAQDVLRGTSSDGDSKLQALYEQERMKNKEYKKLTDEEFESAASRVKIQFSESQVGQLIPVCEEQKEAVLFCYSHNAKSTLKCLSEVKEYAQCVKKARKGLLVQTLPH</sequence>
<dbReference type="KEGG" id="aqu:109593821"/>
<name>A0A1X7VLV3_AMPQE</name>
<dbReference type="AlphaFoldDB" id="A0A1X7VLV3"/>
<dbReference type="InParanoid" id="A0A1X7VLV3"/>
<dbReference type="PANTHER" id="PTHR21588">
    <property type="entry name" value="COILED-COIL-HELIX-COILED-COIL-HELIX DOMAIN CONTAINING 6"/>
    <property type="match status" value="1"/>
</dbReference>
<dbReference type="OrthoDB" id="70030at2759"/>
<organism evidence="1">
    <name type="scientific">Amphimedon queenslandica</name>
    <name type="common">Sponge</name>
    <dbReference type="NCBI Taxonomy" id="400682"/>
    <lineage>
        <taxon>Eukaryota</taxon>
        <taxon>Metazoa</taxon>
        <taxon>Porifera</taxon>
        <taxon>Demospongiae</taxon>
        <taxon>Heteroscleromorpha</taxon>
        <taxon>Haplosclerida</taxon>
        <taxon>Niphatidae</taxon>
        <taxon>Amphimedon</taxon>
    </lineage>
</organism>
<protein>
    <recommendedName>
        <fullName evidence="3">CHCH domain-containing protein</fullName>
    </recommendedName>
</protein>
<dbReference type="GO" id="GO:0061617">
    <property type="term" value="C:MICOS complex"/>
    <property type="evidence" value="ECO:0007669"/>
    <property type="project" value="TreeGrafter"/>
</dbReference>
<dbReference type="GO" id="GO:0007007">
    <property type="term" value="P:inner mitochondrial membrane organization"/>
    <property type="evidence" value="ECO:0007669"/>
    <property type="project" value="TreeGrafter"/>
</dbReference>
<dbReference type="EnsemblMetazoa" id="XM_020008929.1">
    <property type="protein sequence ID" value="XP_019864488.1"/>
    <property type="gene ID" value="LOC109593821"/>
</dbReference>
<dbReference type="Proteomes" id="UP000007879">
    <property type="component" value="Unassembled WGS sequence"/>
</dbReference>
<evidence type="ECO:0000313" key="1">
    <source>
        <dbReference type="EnsemblMetazoa" id="Aqu2.1.40398_001"/>
    </source>
</evidence>
<gene>
    <name evidence="1" type="primary">109593821</name>
</gene>
<keyword evidence="2" id="KW-1185">Reference proteome</keyword>
<reference evidence="2" key="1">
    <citation type="journal article" date="2010" name="Nature">
        <title>The Amphimedon queenslandica genome and the evolution of animal complexity.</title>
        <authorList>
            <person name="Srivastava M."/>
            <person name="Simakov O."/>
            <person name="Chapman J."/>
            <person name="Fahey B."/>
            <person name="Gauthier M.E."/>
            <person name="Mitros T."/>
            <person name="Richards G.S."/>
            <person name="Conaco C."/>
            <person name="Dacre M."/>
            <person name="Hellsten U."/>
            <person name="Larroux C."/>
            <person name="Putnam N.H."/>
            <person name="Stanke M."/>
            <person name="Adamska M."/>
            <person name="Darling A."/>
            <person name="Degnan S.M."/>
            <person name="Oakley T.H."/>
            <person name="Plachetzki D.C."/>
            <person name="Zhai Y."/>
            <person name="Adamski M."/>
            <person name="Calcino A."/>
            <person name="Cummins S.F."/>
            <person name="Goodstein D.M."/>
            <person name="Harris C."/>
            <person name="Jackson D.J."/>
            <person name="Leys S.P."/>
            <person name="Shu S."/>
            <person name="Woodcroft B.J."/>
            <person name="Vervoort M."/>
            <person name="Kosik K.S."/>
            <person name="Manning G."/>
            <person name="Degnan B.M."/>
            <person name="Rokhsar D.S."/>
        </authorList>
    </citation>
    <scope>NUCLEOTIDE SEQUENCE [LARGE SCALE GENOMIC DNA]</scope>
</reference>
<proteinExistence type="predicted"/>
<dbReference type="EnsemblMetazoa" id="Aqu2.1.40398_001">
    <property type="protein sequence ID" value="Aqu2.1.40398_001"/>
    <property type="gene ID" value="Aqu2.1.40398"/>
</dbReference>
<evidence type="ECO:0008006" key="3">
    <source>
        <dbReference type="Google" id="ProtNLM"/>
    </source>
</evidence>